<proteinExistence type="predicted"/>
<keyword evidence="10" id="KW-1185">Reference proteome</keyword>
<feature type="region of interest" description="Disordered" evidence="7">
    <location>
        <begin position="581"/>
        <end position="615"/>
    </location>
</feature>
<evidence type="ECO:0000256" key="2">
    <source>
        <dbReference type="ARBA" id="ARBA00022723"/>
    </source>
</evidence>
<evidence type="ECO:0000256" key="7">
    <source>
        <dbReference type="SAM" id="MobiDB-lite"/>
    </source>
</evidence>
<feature type="compositionally biased region" description="Basic and acidic residues" evidence="7">
    <location>
        <begin position="586"/>
        <end position="597"/>
    </location>
</feature>
<feature type="compositionally biased region" description="Basic and acidic residues" evidence="7">
    <location>
        <begin position="606"/>
        <end position="615"/>
    </location>
</feature>
<evidence type="ECO:0000256" key="6">
    <source>
        <dbReference type="ARBA" id="ARBA00022833"/>
    </source>
</evidence>
<dbReference type="GO" id="GO:0016740">
    <property type="term" value="F:transferase activity"/>
    <property type="evidence" value="ECO:0007669"/>
    <property type="project" value="UniProtKB-KW"/>
</dbReference>
<dbReference type="GO" id="GO:0008270">
    <property type="term" value="F:zinc ion binding"/>
    <property type="evidence" value="ECO:0007669"/>
    <property type="project" value="UniProtKB-KW"/>
</dbReference>
<dbReference type="InterPro" id="IPR044066">
    <property type="entry name" value="TRIAD_supradom"/>
</dbReference>
<dbReference type="PANTHER" id="PTHR34060:SF2">
    <property type="entry name" value="OS03G0837900 PROTEIN"/>
    <property type="match status" value="1"/>
</dbReference>
<evidence type="ECO:0000259" key="8">
    <source>
        <dbReference type="PROSITE" id="PS51873"/>
    </source>
</evidence>
<name>A0A8X7S6G7_BRACI</name>
<keyword evidence="4" id="KW-0863">Zinc-finger</keyword>
<evidence type="ECO:0000313" key="10">
    <source>
        <dbReference type="Proteomes" id="UP000886595"/>
    </source>
</evidence>
<evidence type="ECO:0000313" key="9">
    <source>
        <dbReference type="EMBL" id="KAG2300757.1"/>
    </source>
</evidence>
<keyword evidence="1" id="KW-0808">Transferase</keyword>
<dbReference type="AlphaFoldDB" id="A0A8X7S6G7"/>
<reference evidence="9 10" key="1">
    <citation type="submission" date="2020-02" db="EMBL/GenBank/DDBJ databases">
        <authorList>
            <person name="Ma Q."/>
            <person name="Huang Y."/>
            <person name="Song X."/>
            <person name="Pei D."/>
        </authorList>
    </citation>
    <scope>NUCLEOTIDE SEQUENCE [LARGE SCALE GENOMIC DNA]</scope>
    <source>
        <strain evidence="9">Sxm20200214</strain>
        <tissue evidence="9">Leaf</tissue>
    </source>
</reference>
<accession>A0A8X7S6G7</accession>
<evidence type="ECO:0000256" key="1">
    <source>
        <dbReference type="ARBA" id="ARBA00022679"/>
    </source>
</evidence>
<keyword evidence="6" id="KW-0862">Zinc</keyword>
<dbReference type="FunFam" id="3.30.530.20:FF:000073">
    <property type="entry name" value="BnaC09g47310D protein"/>
    <property type="match status" value="1"/>
</dbReference>
<evidence type="ECO:0000256" key="5">
    <source>
        <dbReference type="ARBA" id="ARBA00022786"/>
    </source>
</evidence>
<feature type="region of interest" description="Disordered" evidence="7">
    <location>
        <begin position="1181"/>
        <end position="1212"/>
    </location>
</feature>
<evidence type="ECO:0000256" key="3">
    <source>
        <dbReference type="ARBA" id="ARBA00022737"/>
    </source>
</evidence>
<dbReference type="CDD" id="cd20346">
    <property type="entry name" value="BRcat_RBR_ANKIB1"/>
    <property type="match status" value="1"/>
</dbReference>
<dbReference type="Gene3D" id="3.30.40.10">
    <property type="entry name" value="Zinc/RING finger domain, C3HC4 (zinc finger)"/>
    <property type="match status" value="1"/>
</dbReference>
<dbReference type="InterPro" id="IPR023393">
    <property type="entry name" value="START-like_dom_sf"/>
</dbReference>
<protein>
    <recommendedName>
        <fullName evidence="8">RING-type domain-containing protein</fullName>
    </recommendedName>
</protein>
<dbReference type="SUPFAM" id="SSF55961">
    <property type="entry name" value="Bet v1-like"/>
    <property type="match status" value="2"/>
</dbReference>
<dbReference type="CDD" id="cd08866">
    <property type="entry name" value="SRPBCC_11"/>
    <property type="match status" value="2"/>
</dbReference>
<dbReference type="PANTHER" id="PTHR34060">
    <property type="entry name" value="POLYKETIDE CYCLASE / DEHYDRASE AND LIPID TRANSPORT PROTEIN"/>
    <property type="match status" value="1"/>
</dbReference>
<dbReference type="Pfam" id="PF01485">
    <property type="entry name" value="IBR"/>
    <property type="match status" value="2"/>
</dbReference>
<keyword evidence="2" id="KW-0479">Metal-binding</keyword>
<dbReference type="Gene3D" id="3.30.530.20">
    <property type="match status" value="2"/>
</dbReference>
<keyword evidence="3" id="KW-0677">Repeat</keyword>
<dbReference type="Proteomes" id="UP000886595">
    <property type="component" value="Unassembled WGS sequence"/>
</dbReference>
<gene>
    <name evidence="9" type="ORF">Bca52824_037229</name>
</gene>
<dbReference type="SUPFAM" id="SSF57850">
    <property type="entry name" value="RING/U-box"/>
    <property type="match status" value="3"/>
</dbReference>
<organism evidence="9 10">
    <name type="scientific">Brassica carinata</name>
    <name type="common">Ethiopian mustard</name>
    <name type="synonym">Abyssinian cabbage</name>
    <dbReference type="NCBI Taxonomy" id="52824"/>
    <lineage>
        <taxon>Eukaryota</taxon>
        <taxon>Viridiplantae</taxon>
        <taxon>Streptophyta</taxon>
        <taxon>Embryophyta</taxon>
        <taxon>Tracheophyta</taxon>
        <taxon>Spermatophyta</taxon>
        <taxon>Magnoliopsida</taxon>
        <taxon>eudicotyledons</taxon>
        <taxon>Gunneridae</taxon>
        <taxon>Pentapetalae</taxon>
        <taxon>rosids</taxon>
        <taxon>malvids</taxon>
        <taxon>Brassicales</taxon>
        <taxon>Brassicaceae</taxon>
        <taxon>Brassiceae</taxon>
        <taxon>Brassica</taxon>
    </lineage>
</organism>
<evidence type="ECO:0000256" key="4">
    <source>
        <dbReference type="ARBA" id="ARBA00022771"/>
    </source>
</evidence>
<dbReference type="InterPro" id="IPR005031">
    <property type="entry name" value="COQ10_START"/>
</dbReference>
<dbReference type="OrthoDB" id="2779at2759"/>
<dbReference type="Pfam" id="PF03364">
    <property type="entry name" value="Polyketide_cyc"/>
    <property type="match status" value="2"/>
</dbReference>
<comment type="caution">
    <text evidence="9">The sequence shown here is derived from an EMBL/GenBank/DDBJ whole genome shotgun (WGS) entry which is preliminary data.</text>
</comment>
<dbReference type="Gene3D" id="1.20.120.1750">
    <property type="match status" value="1"/>
</dbReference>
<dbReference type="PROSITE" id="PS51873">
    <property type="entry name" value="TRIAD"/>
    <property type="match status" value="1"/>
</dbReference>
<keyword evidence="5" id="KW-0833">Ubl conjugation pathway</keyword>
<sequence length="1235" mass="138631">MESSVAQRLYSVLTRTEVRDKMMKEIVQISEVFSLSQSDATVALIRLGWDSFKASDLLGDNKEKFLSKLGLVQVSGSNRGDGDNNNNLVSTPLCSHKFCSDCWRDHLTQSLKKKEEMVMSCLSQDCVASVGPDTIEKLEEPVKEMYERYVLGSFMDSNRIKWCPAKGCEYAIERHEDGDDDDEEASDFGVVCLCGHTFCWRCKLESHRPVTCNNASLWLNDLLDEARTFGLIATKTKPCPRCQSRVEKDSDNNNLRIVTCVCSYAFCWRCLRPEEDHRGGLDHCSEVFVPPPREETALIHHLTLWEESHKAMEASKTYLEAIERKSNDSFEQKCRVCVFPFEGPSPLVALGNGTAIAHQQQELPNVSSNPFASPQQEAPNTVAFGNTNNTASANMFNNPFASVGGTNLFGSAPLVAFGNSNSAAHHQQSNNPFALPAAFGNNSSIGASAYQPNMANNPFAAYGNNSAHQQQVPTMENNPFARPGGANPFQSPPFVGFGNSNGAHKQEALVKEEPNLENSMESDESMSVSKLPILSHGVQSLNFAKEPAALSVLLPCPSRIRLFSPFFTTAIGGSGVVKCRGTRHSRGGEEGLRKESFVEEDDDDERGERKGAEDKGEIWVDSDSQSVWDVLTDYERLADFIPNLVSSGRIPCPHPGRIWLEQRGLQRALYWHIEARVVLDLHECPDSPNGRELHFSMVDGDFKKFEGKWSVKSGIRSVRAVLSYEVNVIPRFNFPAIFLERIIRSDLPVNLRAVARQAEINYKAREKPSIIDALLGRASVPSTPSHGVESESPVTERYAATSSVGSLSHSNELNNNWGVYGKVCKLDKPCTVDEVHLRRFDGLLENGGVHRCAIASITVKAPVCEVWKVLTAYESLPEIVPNLAISKILSRENNKLRILQEGCKGLLYMVLHARAVLDLHETREQEIRFEQVEGDFDSLEGKWIFEQLGNHHTLLKYTVESKMRRDTFLSEAIMEEVIYEDLPSNLCAIRDYIEKRGEKSSETCKVETCHVSEETCYSSRDTSTETVKDSNDCADQTKQRARIPGLQRDIEVLKSEILKFISEHGQEGFMPMRKQLRSHGRVDIEKAITRMGGFRRIAVMMNLSLAYKYRKPKGYWDNLENLQEEIGKFQQSWGMDPSFMPSRKTFERAGRYDIARALEKWGGLHEVSRLLALNVRHPSRQLNSRKDNGGTTQRGESIDGDLNSTLSSKKNKPYVSQDTEKWLYKLKDLDINWVQ</sequence>
<dbReference type="InterPro" id="IPR002867">
    <property type="entry name" value="IBR_dom"/>
</dbReference>
<dbReference type="EMBL" id="JAAMPC010000008">
    <property type="protein sequence ID" value="KAG2300757.1"/>
    <property type="molecule type" value="Genomic_DNA"/>
</dbReference>
<feature type="domain" description="RING-type" evidence="8">
    <location>
        <begin position="68"/>
        <end position="288"/>
    </location>
</feature>
<dbReference type="InterPro" id="IPR013083">
    <property type="entry name" value="Znf_RING/FYVE/PHD"/>
</dbReference>
<dbReference type="SMART" id="SM00647">
    <property type="entry name" value="IBR"/>
    <property type="match status" value="2"/>
</dbReference>
<dbReference type="GO" id="GO:0042548">
    <property type="term" value="P:regulation of photosynthesis, light reaction"/>
    <property type="evidence" value="ECO:0007669"/>
    <property type="project" value="TreeGrafter"/>
</dbReference>